<name>A0A1L2ZN06_9MICC</name>
<evidence type="ECO:0000313" key="4">
    <source>
        <dbReference type="Proteomes" id="UP000183530"/>
    </source>
</evidence>
<keyword evidence="4" id="KW-1185">Reference proteome</keyword>
<dbReference type="PANTHER" id="PTHR14239">
    <property type="entry name" value="DUDULIN-RELATED"/>
    <property type="match status" value="1"/>
</dbReference>
<dbReference type="AlphaFoldDB" id="A0A1L2ZN06"/>
<dbReference type="InterPro" id="IPR036291">
    <property type="entry name" value="NAD(P)-bd_dom_sf"/>
</dbReference>
<accession>A0A1L2ZN06</accession>
<dbReference type="OrthoDB" id="1523398at2"/>
<dbReference type="EMBL" id="CP018135">
    <property type="protein sequence ID" value="APF40783.1"/>
    <property type="molecule type" value="Genomic_DNA"/>
</dbReference>
<evidence type="ECO:0000256" key="1">
    <source>
        <dbReference type="ARBA" id="ARBA00023002"/>
    </source>
</evidence>
<keyword evidence="1" id="KW-0560">Oxidoreductase</keyword>
<dbReference type="Gene3D" id="3.40.50.720">
    <property type="entry name" value="NAD(P)-binding Rossmann-like Domain"/>
    <property type="match status" value="1"/>
</dbReference>
<feature type="domain" description="Pyrroline-5-carboxylate reductase catalytic N-terminal" evidence="2">
    <location>
        <begin position="8"/>
        <end position="96"/>
    </location>
</feature>
<dbReference type="Pfam" id="PF03807">
    <property type="entry name" value="F420_oxidored"/>
    <property type="match status" value="1"/>
</dbReference>
<organism evidence="3 4">
    <name type="scientific">Neomicrococcus aestuarii</name>
    <dbReference type="NCBI Taxonomy" id="556325"/>
    <lineage>
        <taxon>Bacteria</taxon>
        <taxon>Bacillati</taxon>
        <taxon>Actinomycetota</taxon>
        <taxon>Actinomycetes</taxon>
        <taxon>Micrococcales</taxon>
        <taxon>Micrococcaceae</taxon>
        <taxon>Neomicrococcus</taxon>
    </lineage>
</organism>
<proteinExistence type="predicted"/>
<gene>
    <name evidence="3" type="ORF">BHE16_06915</name>
</gene>
<dbReference type="GO" id="GO:0016491">
    <property type="term" value="F:oxidoreductase activity"/>
    <property type="evidence" value="ECO:0007669"/>
    <property type="project" value="UniProtKB-KW"/>
</dbReference>
<dbReference type="InterPro" id="IPR028939">
    <property type="entry name" value="P5C_Rdtase_cat_N"/>
</dbReference>
<sequence length="219" mass="23353">MEAERLKTVGILGAGRVGAAVARQALAAGYRVRMATAKAPHELALALQLVAPEAEAVTPREAVATDLVVLAIPLHRYATLSPELFDGKIVIDAMNYWHPTDGAVLDLDADHRSSSEIVQDHLFGAHVVKTLNHIAFRDVEAHARRAGSPGRRALALAGDHDEAKRIAGTFIHHLGYDPVDAGPLSAGRVLEPGTEIFNGVQTAGELRKLIECARIVAHA</sequence>
<dbReference type="KEGG" id="nae:BHE16_06915"/>
<dbReference type="InterPro" id="IPR051267">
    <property type="entry name" value="STEAP_metalloreductase"/>
</dbReference>
<dbReference type="SUPFAM" id="SSF51735">
    <property type="entry name" value="NAD(P)-binding Rossmann-fold domains"/>
    <property type="match status" value="1"/>
</dbReference>
<dbReference type="Proteomes" id="UP000183530">
    <property type="component" value="Chromosome"/>
</dbReference>
<dbReference type="RefSeq" id="WP_071894260.1">
    <property type="nucleotide sequence ID" value="NZ_CP018135.1"/>
</dbReference>
<protein>
    <submittedName>
        <fullName evidence="3">NADP oxidoreductase</fullName>
    </submittedName>
</protein>
<evidence type="ECO:0000313" key="3">
    <source>
        <dbReference type="EMBL" id="APF40783.1"/>
    </source>
</evidence>
<dbReference type="STRING" id="556325.BHE16_06915"/>
<evidence type="ECO:0000259" key="2">
    <source>
        <dbReference type="Pfam" id="PF03807"/>
    </source>
</evidence>
<reference evidence="3 4" key="1">
    <citation type="submission" date="2016-11" db="EMBL/GenBank/DDBJ databases">
        <title>Genome sequencing of Zhihengliuella aestuarii B18 antagonistic to Plasmodiophora brassicae.</title>
        <authorList>
            <person name="Luo Y."/>
        </authorList>
    </citation>
    <scope>NUCLEOTIDE SEQUENCE [LARGE SCALE GENOMIC DNA]</scope>
    <source>
        <strain evidence="3 4">B18</strain>
    </source>
</reference>